<dbReference type="Proteomes" id="UP001064489">
    <property type="component" value="Chromosome 12"/>
</dbReference>
<keyword evidence="1" id="KW-1133">Transmembrane helix</keyword>
<comment type="caution">
    <text evidence="2">The sequence shown here is derived from an EMBL/GenBank/DDBJ whole genome shotgun (WGS) entry which is preliminary data.</text>
</comment>
<proteinExistence type="predicted"/>
<accession>A0AAD5I9T4</accession>
<keyword evidence="1" id="KW-0812">Transmembrane</keyword>
<keyword evidence="1" id="KW-0472">Membrane</keyword>
<feature type="transmembrane region" description="Helical" evidence="1">
    <location>
        <begin position="12"/>
        <end position="33"/>
    </location>
</feature>
<evidence type="ECO:0000313" key="3">
    <source>
        <dbReference type="Proteomes" id="UP001064489"/>
    </source>
</evidence>
<organism evidence="2 3">
    <name type="scientific">Acer negundo</name>
    <name type="common">Box elder</name>
    <dbReference type="NCBI Taxonomy" id="4023"/>
    <lineage>
        <taxon>Eukaryota</taxon>
        <taxon>Viridiplantae</taxon>
        <taxon>Streptophyta</taxon>
        <taxon>Embryophyta</taxon>
        <taxon>Tracheophyta</taxon>
        <taxon>Spermatophyta</taxon>
        <taxon>Magnoliopsida</taxon>
        <taxon>eudicotyledons</taxon>
        <taxon>Gunneridae</taxon>
        <taxon>Pentapetalae</taxon>
        <taxon>rosids</taxon>
        <taxon>malvids</taxon>
        <taxon>Sapindales</taxon>
        <taxon>Sapindaceae</taxon>
        <taxon>Hippocastanoideae</taxon>
        <taxon>Acereae</taxon>
        <taxon>Acer</taxon>
    </lineage>
</organism>
<gene>
    <name evidence="2" type="ORF">LWI28_015407</name>
</gene>
<sequence>MHLMHGASPTAIYMLIGIGSIMPIDLLHLLHAVKFHWQATSYQKEHLPNSEALAPSQYHRYEYRPQVRQQSFNEMQIFRKRWKNAVEEDKYYQPFNNSFDRLKHHRTADLKDVVAMEKAVENSPL</sequence>
<dbReference type="AlphaFoldDB" id="A0AAD5I9T4"/>
<protein>
    <submittedName>
        <fullName evidence="2">Uncharacterized protein</fullName>
    </submittedName>
</protein>
<dbReference type="EMBL" id="JAJSOW010000107">
    <property type="protein sequence ID" value="KAI9157010.1"/>
    <property type="molecule type" value="Genomic_DNA"/>
</dbReference>
<evidence type="ECO:0000313" key="2">
    <source>
        <dbReference type="EMBL" id="KAI9157010.1"/>
    </source>
</evidence>
<reference evidence="2" key="1">
    <citation type="journal article" date="2022" name="Plant J.">
        <title>Strategies of tolerance reflected in two North American maple genomes.</title>
        <authorList>
            <person name="McEvoy S.L."/>
            <person name="Sezen U.U."/>
            <person name="Trouern-Trend A."/>
            <person name="McMahon S.M."/>
            <person name="Schaberg P.G."/>
            <person name="Yang J."/>
            <person name="Wegrzyn J.L."/>
            <person name="Swenson N.G."/>
        </authorList>
    </citation>
    <scope>NUCLEOTIDE SEQUENCE</scope>
    <source>
        <strain evidence="2">91603</strain>
    </source>
</reference>
<name>A0AAD5I9T4_ACENE</name>
<reference evidence="2" key="2">
    <citation type="submission" date="2023-02" db="EMBL/GenBank/DDBJ databases">
        <authorList>
            <person name="Swenson N.G."/>
            <person name="Wegrzyn J.L."/>
            <person name="Mcevoy S.L."/>
        </authorList>
    </citation>
    <scope>NUCLEOTIDE SEQUENCE</scope>
    <source>
        <strain evidence="2">91603</strain>
        <tissue evidence="2">Leaf</tissue>
    </source>
</reference>
<evidence type="ECO:0000256" key="1">
    <source>
        <dbReference type="SAM" id="Phobius"/>
    </source>
</evidence>
<keyword evidence="3" id="KW-1185">Reference proteome</keyword>